<dbReference type="Proteomes" id="UP000319263">
    <property type="component" value="Chromosome"/>
</dbReference>
<evidence type="ECO:0000256" key="5">
    <source>
        <dbReference type="SAM" id="Phobius"/>
    </source>
</evidence>
<dbReference type="AlphaFoldDB" id="A0A516PXW3"/>
<feature type="transmembrane region" description="Helical" evidence="5">
    <location>
        <begin position="425"/>
        <end position="443"/>
    </location>
</feature>
<dbReference type="OrthoDB" id="2729535at2"/>
<dbReference type="GO" id="GO:0015108">
    <property type="term" value="F:chloride transmembrane transporter activity"/>
    <property type="evidence" value="ECO:0007669"/>
    <property type="project" value="InterPro"/>
</dbReference>
<feature type="transmembrane region" description="Helical" evidence="5">
    <location>
        <begin position="323"/>
        <end position="344"/>
    </location>
</feature>
<evidence type="ECO:0000256" key="2">
    <source>
        <dbReference type="ARBA" id="ARBA00022692"/>
    </source>
</evidence>
<evidence type="ECO:0000256" key="4">
    <source>
        <dbReference type="ARBA" id="ARBA00023136"/>
    </source>
</evidence>
<feature type="transmembrane region" description="Helical" evidence="5">
    <location>
        <begin position="356"/>
        <end position="380"/>
    </location>
</feature>
<proteinExistence type="predicted"/>
<reference evidence="6 7" key="1">
    <citation type="submission" date="2019-07" db="EMBL/GenBank/DDBJ databases">
        <title>Microlunatus dokdonensis sp. nov. isolated from the rhizospheric soil of the wild plant Elymus tsukushiensis.</title>
        <authorList>
            <person name="Ghim S.-Y."/>
            <person name="Hwang Y.-J."/>
            <person name="Son J.-S."/>
            <person name="Shin J.-H."/>
        </authorList>
    </citation>
    <scope>NUCLEOTIDE SEQUENCE [LARGE SCALE GENOMIC DNA]</scope>
    <source>
        <strain evidence="6 7">KUDC0627</strain>
    </source>
</reference>
<evidence type="ECO:0000256" key="1">
    <source>
        <dbReference type="ARBA" id="ARBA00004141"/>
    </source>
</evidence>
<dbReference type="InterPro" id="IPR014743">
    <property type="entry name" value="Cl-channel_core"/>
</dbReference>
<feature type="transmembrane region" description="Helical" evidence="5">
    <location>
        <begin position="259"/>
        <end position="287"/>
    </location>
</feature>
<keyword evidence="4 5" id="KW-0472">Membrane</keyword>
<evidence type="ECO:0000313" key="6">
    <source>
        <dbReference type="EMBL" id="QDP96015.1"/>
    </source>
</evidence>
<comment type="subcellular location">
    <subcellularLocation>
        <location evidence="1">Membrane</location>
        <topology evidence="1">Multi-pass membrane protein</topology>
    </subcellularLocation>
</comment>
<dbReference type="Pfam" id="PF00654">
    <property type="entry name" value="Voltage_CLC"/>
    <property type="match status" value="1"/>
</dbReference>
<keyword evidence="7" id="KW-1185">Reference proteome</keyword>
<dbReference type="EMBL" id="CP041692">
    <property type="protein sequence ID" value="QDP96015.1"/>
    <property type="molecule type" value="Genomic_DNA"/>
</dbReference>
<protein>
    <submittedName>
        <fullName evidence="6">Chloride channel protein</fullName>
    </submittedName>
</protein>
<name>A0A516PXW3_9ACTN</name>
<feature type="transmembrane region" description="Helical" evidence="5">
    <location>
        <begin position="55"/>
        <end position="80"/>
    </location>
</feature>
<feature type="transmembrane region" description="Helical" evidence="5">
    <location>
        <begin position="133"/>
        <end position="152"/>
    </location>
</feature>
<keyword evidence="2 5" id="KW-0812">Transmembrane</keyword>
<accession>A0A516PXW3</accession>
<feature type="transmembrane region" description="Helical" evidence="5">
    <location>
        <begin position="219"/>
        <end position="239"/>
    </location>
</feature>
<dbReference type="CDD" id="cd00400">
    <property type="entry name" value="Voltage_gated_ClC"/>
    <property type="match status" value="1"/>
</dbReference>
<feature type="transmembrane region" description="Helical" evidence="5">
    <location>
        <begin position="92"/>
        <end position="112"/>
    </location>
</feature>
<dbReference type="PANTHER" id="PTHR43427:SF12">
    <property type="entry name" value="CHLORIDE TRANSPORTER"/>
    <property type="match status" value="1"/>
</dbReference>
<evidence type="ECO:0000313" key="7">
    <source>
        <dbReference type="Proteomes" id="UP000319263"/>
    </source>
</evidence>
<dbReference type="SUPFAM" id="SSF81340">
    <property type="entry name" value="Clc chloride channel"/>
    <property type="match status" value="1"/>
</dbReference>
<dbReference type="Gene3D" id="1.10.3080.10">
    <property type="entry name" value="Clc chloride channel"/>
    <property type="match status" value="1"/>
</dbReference>
<evidence type="ECO:0000256" key="3">
    <source>
        <dbReference type="ARBA" id="ARBA00022989"/>
    </source>
</evidence>
<gene>
    <name evidence="6" type="ORF">FOE78_08995</name>
</gene>
<feature type="transmembrane region" description="Helical" evidence="5">
    <location>
        <begin position="386"/>
        <end position="413"/>
    </location>
</feature>
<dbReference type="KEGG" id="mik:FOE78_08995"/>
<feature type="transmembrane region" description="Helical" evidence="5">
    <location>
        <begin position="299"/>
        <end position="317"/>
    </location>
</feature>
<dbReference type="InterPro" id="IPR050368">
    <property type="entry name" value="ClC-type_chloride_channel"/>
</dbReference>
<dbReference type="PANTHER" id="PTHR43427">
    <property type="entry name" value="CHLORIDE CHANNEL PROTEIN CLC-E"/>
    <property type="match status" value="1"/>
</dbReference>
<sequence length="464" mass="47979">MRTVGSGPIVDRGCTRVPGPDVIGEEVRMTDTSAVTSTEMPVTRTRGFWPLMGHAVGLGVFGAFFSLAFLGVIGVGGKWYTSSDHGWWGGHWWWLAVTTAAGVAVGLLRHLTKLPAKTPTLVDDLQSQHIEPAVVPGILAVSAISLIGGASLGPEQALGTAGGWAGGWTARRRGATVDDTKVNTLAGFAGAYGGLFSSVLIVVAFICEIASPGEKLYRKVLPATIIAGAISFAIYYLIAGSVFLDKYDVGSFAYHDWELAAGVGFGLLAAVIVLVLGIFMSAATALFGRLKLPTFVKSTIGGVLFGVVGVALPLSMFNGSEQLSVVISDQAALGFALIAVLIVAKMFTFSVSVASGFVGGPIFPALFIGGTAGVAVHLLFPDVPLGLAFSCLLVAVPGALIAAPFSLVLMAVFFTRLGALQTAPVLIAVITAFLAVAGARYLLAARTTRDRPETAGAEIADQPR</sequence>
<feature type="transmembrane region" description="Helical" evidence="5">
    <location>
        <begin position="185"/>
        <end position="207"/>
    </location>
</feature>
<dbReference type="InterPro" id="IPR001807">
    <property type="entry name" value="ClC"/>
</dbReference>
<dbReference type="GO" id="GO:0016020">
    <property type="term" value="C:membrane"/>
    <property type="evidence" value="ECO:0007669"/>
    <property type="project" value="UniProtKB-SubCell"/>
</dbReference>
<keyword evidence="3 5" id="KW-1133">Transmembrane helix</keyword>
<organism evidence="6 7">
    <name type="scientific">Microlunatus elymi</name>
    <dbReference type="NCBI Taxonomy" id="2596828"/>
    <lineage>
        <taxon>Bacteria</taxon>
        <taxon>Bacillati</taxon>
        <taxon>Actinomycetota</taxon>
        <taxon>Actinomycetes</taxon>
        <taxon>Propionibacteriales</taxon>
        <taxon>Propionibacteriaceae</taxon>
        <taxon>Microlunatus</taxon>
    </lineage>
</organism>